<dbReference type="Proteomes" id="UP001368500">
    <property type="component" value="Unassembled WGS sequence"/>
</dbReference>
<dbReference type="EMBL" id="JBBUTF010000012">
    <property type="protein sequence ID" value="MEK8027092.1"/>
    <property type="molecule type" value="Genomic_DNA"/>
</dbReference>
<reference evidence="5 6" key="1">
    <citation type="submission" date="2024-04" db="EMBL/GenBank/DDBJ databases">
        <title>Novel species of the genus Ideonella isolated from streams.</title>
        <authorList>
            <person name="Lu H."/>
        </authorList>
    </citation>
    <scope>NUCLEOTIDE SEQUENCE [LARGE SCALE GENOMIC DNA]</scope>
    <source>
        <strain evidence="5 6">BYS139W</strain>
    </source>
</reference>
<dbReference type="InterPro" id="IPR018060">
    <property type="entry name" value="HTH_AraC"/>
</dbReference>
<sequence>MQHIRQHTRHARPSERAECWAEINRRHFGDLQVDAMDEGLEDAQLIRYALDDLRIFQIDVPAHRVHRDARHAADDLDDCHKLLLQLRGHGRIRQHGRQFDLRAGDWSLYDPRQPYAIENLERTRLLAVQIPRQRLRGFPLTELHTCQSPTRGGTGLAAVLGGFLQSLTLQLDDLPDDAAPTVAETLMGLLTATLARRQTEAHEHATLPRVLKARVRQYVQTHWADPALDITRIAEVMRCSKRHLHRAFDDEPQTLDRYIWRTRLQQAHQRLVEPGAGSVPVSSVAAACGFRNAAHFCRLYKEAFGVTPSGARRGPAAGH</sequence>
<dbReference type="SUPFAM" id="SSF51182">
    <property type="entry name" value="RmlC-like cupins"/>
    <property type="match status" value="1"/>
</dbReference>
<feature type="domain" description="HTH araC/xylS-type" evidence="4">
    <location>
        <begin position="213"/>
        <end position="314"/>
    </location>
</feature>
<dbReference type="SUPFAM" id="SSF46689">
    <property type="entry name" value="Homeodomain-like"/>
    <property type="match status" value="1"/>
</dbReference>
<dbReference type="Pfam" id="PF12833">
    <property type="entry name" value="HTH_18"/>
    <property type="match status" value="1"/>
</dbReference>
<dbReference type="InterPro" id="IPR018062">
    <property type="entry name" value="HTH_AraC-typ_CS"/>
</dbReference>
<dbReference type="RefSeq" id="WP_341374870.1">
    <property type="nucleotide sequence ID" value="NZ_JBBUTF010000012.1"/>
</dbReference>
<gene>
    <name evidence="5" type="ORF">AACH11_14070</name>
</gene>
<comment type="caution">
    <text evidence="5">The sequence shown here is derived from an EMBL/GenBank/DDBJ whole genome shotgun (WGS) entry which is preliminary data.</text>
</comment>
<dbReference type="PANTHER" id="PTHR46796">
    <property type="entry name" value="HTH-TYPE TRANSCRIPTIONAL ACTIVATOR RHAS-RELATED"/>
    <property type="match status" value="1"/>
</dbReference>
<keyword evidence="1" id="KW-0805">Transcription regulation</keyword>
<evidence type="ECO:0000256" key="1">
    <source>
        <dbReference type="ARBA" id="ARBA00023015"/>
    </source>
</evidence>
<accession>A0ABU9BDP3</accession>
<evidence type="ECO:0000256" key="2">
    <source>
        <dbReference type="ARBA" id="ARBA00023125"/>
    </source>
</evidence>
<evidence type="ECO:0000313" key="5">
    <source>
        <dbReference type="EMBL" id="MEK8027092.1"/>
    </source>
</evidence>
<dbReference type="PRINTS" id="PR00032">
    <property type="entry name" value="HTHARAC"/>
</dbReference>
<dbReference type="Pfam" id="PF14525">
    <property type="entry name" value="AraC_binding_2"/>
    <property type="match status" value="1"/>
</dbReference>
<evidence type="ECO:0000256" key="3">
    <source>
        <dbReference type="ARBA" id="ARBA00023163"/>
    </source>
</evidence>
<keyword evidence="6" id="KW-1185">Reference proteome</keyword>
<dbReference type="PANTHER" id="PTHR46796:SF6">
    <property type="entry name" value="ARAC SUBFAMILY"/>
    <property type="match status" value="1"/>
</dbReference>
<dbReference type="InterPro" id="IPR009057">
    <property type="entry name" value="Homeodomain-like_sf"/>
</dbReference>
<dbReference type="PROSITE" id="PS00041">
    <property type="entry name" value="HTH_ARAC_FAMILY_1"/>
    <property type="match status" value="1"/>
</dbReference>
<keyword evidence="3" id="KW-0804">Transcription</keyword>
<dbReference type="Gene3D" id="1.10.10.60">
    <property type="entry name" value="Homeodomain-like"/>
    <property type="match status" value="1"/>
</dbReference>
<dbReference type="InterPro" id="IPR035418">
    <property type="entry name" value="AraC-bd_2"/>
</dbReference>
<protein>
    <submittedName>
        <fullName evidence="5">Helix-turn-helix domain-containing protein</fullName>
    </submittedName>
</protein>
<dbReference type="InterPro" id="IPR050204">
    <property type="entry name" value="AraC_XylS_family_regulators"/>
</dbReference>
<dbReference type="PROSITE" id="PS01124">
    <property type="entry name" value="HTH_ARAC_FAMILY_2"/>
    <property type="match status" value="1"/>
</dbReference>
<organism evidence="5 6">
    <name type="scientific">Pseudaquabacterium rugosum</name>
    <dbReference type="NCBI Taxonomy" id="2984194"/>
    <lineage>
        <taxon>Bacteria</taxon>
        <taxon>Pseudomonadati</taxon>
        <taxon>Pseudomonadota</taxon>
        <taxon>Betaproteobacteria</taxon>
        <taxon>Burkholderiales</taxon>
        <taxon>Sphaerotilaceae</taxon>
        <taxon>Pseudaquabacterium</taxon>
    </lineage>
</organism>
<dbReference type="SMART" id="SM00342">
    <property type="entry name" value="HTH_ARAC"/>
    <property type="match status" value="1"/>
</dbReference>
<keyword evidence="2" id="KW-0238">DNA-binding</keyword>
<evidence type="ECO:0000313" key="6">
    <source>
        <dbReference type="Proteomes" id="UP001368500"/>
    </source>
</evidence>
<dbReference type="InterPro" id="IPR020449">
    <property type="entry name" value="Tscrpt_reg_AraC-type_HTH"/>
</dbReference>
<proteinExistence type="predicted"/>
<evidence type="ECO:0000259" key="4">
    <source>
        <dbReference type="PROSITE" id="PS01124"/>
    </source>
</evidence>
<name>A0ABU9BDP3_9BURK</name>
<dbReference type="InterPro" id="IPR011051">
    <property type="entry name" value="RmlC_Cupin_sf"/>
</dbReference>